<evidence type="ECO:0000256" key="5">
    <source>
        <dbReference type="ARBA" id="ARBA00022692"/>
    </source>
</evidence>
<evidence type="ECO:0000313" key="11">
    <source>
        <dbReference type="EMBL" id="GGK13435.1"/>
    </source>
</evidence>
<dbReference type="InterPro" id="IPR013525">
    <property type="entry name" value="ABC2_TM"/>
</dbReference>
<evidence type="ECO:0000256" key="3">
    <source>
        <dbReference type="ARBA" id="ARBA00022448"/>
    </source>
</evidence>
<comment type="subcellular location">
    <subcellularLocation>
        <location evidence="1">Cell membrane</location>
        <topology evidence="1">Multi-pass membrane protein</topology>
    </subcellularLocation>
</comment>
<evidence type="ECO:0000256" key="7">
    <source>
        <dbReference type="ARBA" id="ARBA00023047"/>
    </source>
</evidence>
<feature type="domain" description="ABC-2 type transporter transmembrane" evidence="10">
    <location>
        <begin position="34"/>
        <end position="230"/>
    </location>
</feature>
<proteinExistence type="inferred from homology"/>
<comment type="similarity">
    <text evidence="2">Belongs to the ABC-2 integral membrane protein family.</text>
</comment>
<feature type="transmembrane region" description="Helical" evidence="9">
    <location>
        <begin position="240"/>
        <end position="259"/>
    </location>
</feature>
<evidence type="ECO:0000256" key="4">
    <source>
        <dbReference type="ARBA" id="ARBA00022475"/>
    </source>
</evidence>
<evidence type="ECO:0000256" key="6">
    <source>
        <dbReference type="ARBA" id="ARBA00022989"/>
    </source>
</evidence>
<feature type="transmembrane region" description="Helical" evidence="9">
    <location>
        <begin position="43"/>
        <end position="63"/>
    </location>
</feature>
<feature type="transmembrane region" description="Helical" evidence="9">
    <location>
        <begin position="184"/>
        <end position="202"/>
    </location>
</feature>
<feature type="transmembrane region" description="Helical" evidence="9">
    <location>
        <begin position="83"/>
        <end position="100"/>
    </location>
</feature>
<evidence type="ECO:0000256" key="2">
    <source>
        <dbReference type="ARBA" id="ARBA00007783"/>
    </source>
</evidence>
<keyword evidence="5 9" id="KW-0812">Transmembrane</keyword>
<keyword evidence="8 9" id="KW-0472">Membrane</keyword>
<name>A0ABQ2EIS2_9GAMM</name>
<dbReference type="Pfam" id="PF01061">
    <property type="entry name" value="ABC2_membrane"/>
    <property type="match status" value="1"/>
</dbReference>
<accession>A0ABQ2EIS2</accession>
<keyword evidence="3" id="KW-0813">Transport</keyword>
<gene>
    <name evidence="11" type="ORF">GCM10011394_23360</name>
</gene>
<dbReference type="EMBL" id="BMME01000001">
    <property type="protein sequence ID" value="GGK13435.1"/>
    <property type="molecule type" value="Genomic_DNA"/>
</dbReference>
<comment type="caution">
    <text evidence="11">The sequence shown here is derived from an EMBL/GenBank/DDBJ whole genome shotgun (WGS) entry which is preliminary data.</text>
</comment>
<evidence type="ECO:0000256" key="1">
    <source>
        <dbReference type="ARBA" id="ARBA00004651"/>
    </source>
</evidence>
<evidence type="ECO:0000313" key="12">
    <source>
        <dbReference type="Proteomes" id="UP000599009"/>
    </source>
</evidence>
<keyword evidence="7" id="KW-0625">Polysaccharide transport</keyword>
<keyword evidence="7" id="KW-0762">Sugar transport</keyword>
<feature type="transmembrane region" description="Helical" evidence="9">
    <location>
        <begin position="148"/>
        <end position="172"/>
    </location>
</feature>
<keyword evidence="6 9" id="KW-1133">Transmembrane helix</keyword>
<keyword evidence="12" id="KW-1185">Reference proteome</keyword>
<evidence type="ECO:0000256" key="9">
    <source>
        <dbReference type="SAM" id="Phobius"/>
    </source>
</evidence>
<evidence type="ECO:0000259" key="10">
    <source>
        <dbReference type="Pfam" id="PF01061"/>
    </source>
</evidence>
<protein>
    <submittedName>
        <fullName evidence="11">Sugar ABC transporter permease</fullName>
    </submittedName>
</protein>
<feature type="transmembrane region" description="Helical" evidence="9">
    <location>
        <begin position="121"/>
        <end position="142"/>
    </location>
</feature>
<dbReference type="Proteomes" id="UP000599009">
    <property type="component" value="Unassembled WGS sequence"/>
</dbReference>
<dbReference type="PANTHER" id="PTHR30413:SF10">
    <property type="entry name" value="CAPSULE POLYSACCHARIDE EXPORT INNER-MEMBRANE PROTEIN CTRC"/>
    <property type="match status" value="1"/>
</dbReference>
<dbReference type="PANTHER" id="PTHR30413">
    <property type="entry name" value="INNER MEMBRANE TRANSPORT PERMEASE"/>
    <property type="match status" value="1"/>
</dbReference>
<reference evidence="12" key="1">
    <citation type="journal article" date="2019" name="Int. J. Syst. Evol. Microbiol.">
        <title>The Global Catalogue of Microorganisms (GCM) 10K type strain sequencing project: providing services to taxonomists for standard genome sequencing and annotation.</title>
        <authorList>
            <consortium name="The Broad Institute Genomics Platform"/>
            <consortium name="The Broad Institute Genome Sequencing Center for Infectious Disease"/>
            <person name="Wu L."/>
            <person name="Ma J."/>
        </authorList>
    </citation>
    <scope>NUCLEOTIDE SEQUENCE [LARGE SCALE GENOMIC DNA]</scope>
    <source>
        <strain evidence="12">CGMCC 1.8985</strain>
    </source>
</reference>
<keyword evidence="4" id="KW-1003">Cell membrane</keyword>
<sequence length="270" mass="30268">MHPYKSTQIDSLVPDLWKSLRHPDYWAYSSWLAIATKYRRTSLGIVWAVAPFAVFVIVLGNVYSHLMDNPLTEFLPYLGTGYLLWRFMIQVITDAVGTFHTHKAFIMEGRVRLTDFILSSFAKAGFHLLLGGLVMLAVYIWSPAIHLSSLWTLLLTMPLLIANVAWIAVCVAMLGARAPDVQEAIGTVLILGLLLTPILWSVEKFPADTLRGGVVRFNPAFHMLDVVRAPLLGKMPETTSIVVVLVMAVLGWIVASLLYRRYGRFVALWI</sequence>
<evidence type="ECO:0000256" key="8">
    <source>
        <dbReference type="ARBA" id="ARBA00023136"/>
    </source>
</evidence>
<organism evidence="11 12">
    <name type="scientific">Luteimonas terricola</name>
    <dbReference type="NCBI Taxonomy" id="645597"/>
    <lineage>
        <taxon>Bacteria</taxon>
        <taxon>Pseudomonadati</taxon>
        <taxon>Pseudomonadota</taxon>
        <taxon>Gammaproteobacteria</taxon>
        <taxon>Lysobacterales</taxon>
        <taxon>Lysobacteraceae</taxon>
        <taxon>Luteimonas</taxon>
    </lineage>
</organism>
<dbReference type="RefSeq" id="WP_132986706.1">
    <property type="nucleotide sequence ID" value="NZ_BMME01000001.1"/>
</dbReference>